<dbReference type="InterPro" id="IPR023170">
    <property type="entry name" value="HhH_base_excis_C"/>
</dbReference>
<dbReference type="EMBL" id="CP000698">
    <property type="protein sequence ID" value="ABQ27489.1"/>
    <property type="molecule type" value="Genomic_DNA"/>
</dbReference>
<keyword evidence="2" id="KW-1185">Reference proteome</keyword>
<proteinExistence type="predicted"/>
<gene>
    <name evidence="1" type="ordered locus">Gura_3332</name>
</gene>
<organism evidence="1 2">
    <name type="scientific">Geotalea uraniireducens (strain Rf4)</name>
    <name type="common">Geobacter uraniireducens</name>
    <dbReference type="NCBI Taxonomy" id="351605"/>
    <lineage>
        <taxon>Bacteria</taxon>
        <taxon>Pseudomonadati</taxon>
        <taxon>Thermodesulfobacteriota</taxon>
        <taxon>Desulfuromonadia</taxon>
        <taxon>Geobacterales</taxon>
        <taxon>Geobacteraceae</taxon>
        <taxon>Geotalea</taxon>
    </lineage>
</organism>
<dbReference type="SUPFAM" id="SSF48150">
    <property type="entry name" value="DNA-glycosylase"/>
    <property type="match status" value="1"/>
</dbReference>
<dbReference type="GO" id="GO:0003824">
    <property type="term" value="F:catalytic activity"/>
    <property type="evidence" value="ECO:0007669"/>
    <property type="project" value="InterPro"/>
</dbReference>
<dbReference type="InterPro" id="IPR011257">
    <property type="entry name" value="DNA_glycosylase"/>
</dbReference>
<dbReference type="RefSeq" id="WP_011940150.1">
    <property type="nucleotide sequence ID" value="NC_009483.1"/>
</dbReference>
<evidence type="ECO:0000313" key="1">
    <source>
        <dbReference type="EMBL" id="ABQ27489.1"/>
    </source>
</evidence>
<protein>
    <submittedName>
        <fullName evidence="1">Uncharacterized protein</fullName>
    </submittedName>
</protein>
<dbReference type="Gene3D" id="1.10.340.30">
    <property type="entry name" value="Hypothetical protein, domain 2"/>
    <property type="match status" value="1"/>
</dbReference>
<dbReference type="KEGG" id="gur:Gura_3332"/>
<dbReference type="Proteomes" id="UP000006695">
    <property type="component" value="Chromosome"/>
</dbReference>
<accession>A5G6S1</accession>
<dbReference type="Gene3D" id="1.10.1670.10">
    <property type="entry name" value="Helix-hairpin-Helix base-excision DNA repair enzymes (C-terminal)"/>
    <property type="match status" value="1"/>
</dbReference>
<dbReference type="GO" id="GO:0006281">
    <property type="term" value="P:DNA repair"/>
    <property type="evidence" value="ECO:0007669"/>
    <property type="project" value="InterPro"/>
</dbReference>
<name>A5G6S1_GEOUR</name>
<dbReference type="AlphaFoldDB" id="A5G6S1"/>
<dbReference type="STRING" id="351605.Gura_3332"/>
<dbReference type="HOGENOM" id="CLU_050554_1_1_7"/>
<reference evidence="1 2" key="1">
    <citation type="submission" date="2007-05" db="EMBL/GenBank/DDBJ databases">
        <title>Complete sequence of Geobacter uraniireducens Rf4.</title>
        <authorList>
            <consortium name="US DOE Joint Genome Institute"/>
            <person name="Copeland A."/>
            <person name="Lucas S."/>
            <person name="Lapidus A."/>
            <person name="Barry K."/>
            <person name="Detter J.C."/>
            <person name="Glavina del Rio T."/>
            <person name="Hammon N."/>
            <person name="Israni S."/>
            <person name="Dalin E."/>
            <person name="Tice H."/>
            <person name="Pitluck S."/>
            <person name="Chertkov O."/>
            <person name="Brettin T."/>
            <person name="Bruce D."/>
            <person name="Han C."/>
            <person name="Schmutz J."/>
            <person name="Larimer F."/>
            <person name="Land M."/>
            <person name="Hauser L."/>
            <person name="Kyrpides N."/>
            <person name="Mikhailova N."/>
            <person name="Shelobolina E."/>
            <person name="Aklujkar M."/>
            <person name="Lovley D."/>
            <person name="Richardson P."/>
        </authorList>
    </citation>
    <scope>NUCLEOTIDE SEQUENCE [LARGE SCALE GENOMIC DNA]</scope>
    <source>
        <strain evidence="1 2">Rf4</strain>
    </source>
</reference>
<evidence type="ECO:0000313" key="2">
    <source>
        <dbReference type="Proteomes" id="UP000006695"/>
    </source>
</evidence>
<sequence>MAGMVEELFRTLGGKYSRDLGIDLSGGESGELCKWFLAAKLFGARIGTAIAIRTYREFERRGVISPARILETGWDGLVEILDKGGYVRYDFSTATKLLAIMNDLQASFGGDLNRLHAEAADEDDLENLLKSLGKGIGDVTVNIFLRELRTVWKKARPKIAGPALLAAGRLALVKPGEEPLLKLKQVWSQETVPGRDFCDFEAALVKLGKDYCRKLRCGACPLGGRCACQRLRPVTMV</sequence>